<feature type="domain" description="Mutator-like transposase" evidence="6">
    <location>
        <begin position="85"/>
        <end position="425"/>
    </location>
</feature>
<dbReference type="InterPro" id="IPR011604">
    <property type="entry name" value="PDDEXK-like_dom_sf"/>
</dbReference>
<dbReference type="PANTHER" id="PTHR46609">
    <property type="entry name" value="EXONUCLEASE, PHAGE-TYPE/RECB, C-TERMINAL DOMAIN-CONTAINING PROTEIN"/>
    <property type="match status" value="1"/>
</dbReference>
<name>A0A0L7LPN7_OPEBR</name>
<reference evidence="7 8" key="1">
    <citation type="journal article" date="2015" name="Genome Biol. Evol.">
        <title>The genome of winter moth (Operophtera brumata) provides a genomic perspective on sexual dimorphism and phenology.</title>
        <authorList>
            <person name="Derks M.F."/>
            <person name="Smit S."/>
            <person name="Salis L."/>
            <person name="Schijlen E."/>
            <person name="Bossers A."/>
            <person name="Mateman C."/>
            <person name="Pijl A.S."/>
            <person name="de Ridder D."/>
            <person name="Groenen M.A."/>
            <person name="Visser M.E."/>
            <person name="Megens H.J."/>
        </authorList>
    </citation>
    <scope>NUCLEOTIDE SEQUENCE [LARGE SCALE GENOMIC DNA]</scope>
    <source>
        <strain evidence="7">WM2013NL</strain>
        <tissue evidence="7">Head and thorax</tissue>
    </source>
</reference>
<dbReference type="InterPro" id="IPR011335">
    <property type="entry name" value="Restrct_endonuc-II-like"/>
</dbReference>
<feature type="domain" description="Mutator-like transposase" evidence="6">
    <location>
        <begin position="1216"/>
        <end position="1450"/>
    </location>
</feature>
<organism evidence="7 8">
    <name type="scientific">Operophtera brumata</name>
    <name type="common">Winter moth</name>
    <name type="synonym">Phalaena brumata</name>
    <dbReference type="NCBI Taxonomy" id="104452"/>
    <lineage>
        <taxon>Eukaryota</taxon>
        <taxon>Metazoa</taxon>
        <taxon>Ecdysozoa</taxon>
        <taxon>Arthropoda</taxon>
        <taxon>Hexapoda</taxon>
        <taxon>Insecta</taxon>
        <taxon>Pterygota</taxon>
        <taxon>Neoptera</taxon>
        <taxon>Endopterygota</taxon>
        <taxon>Lepidoptera</taxon>
        <taxon>Glossata</taxon>
        <taxon>Ditrysia</taxon>
        <taxon>Geometroidea</taxon>
        <taxon>Geometridae</taxon>
        <taxon>Larentiinae</taxon>
        <taxon>Operophtera</taxon>
    </lineage>
</organism>
<sequence>MGNTLNFQLFFSSTPIDTLRTYSTNKIIYHKEATYTQNELTQNTEKQPTLSEPLDINWPLIDPTVLSHELIVEHVPQDDLAGLSGNRIVDLAHVLQWAFKIERHRSQCGGSSIVYVGELKDGFNSIFTFKCSMCGKEFRNSNEDVQKFNKAFVWGTLTAGSYYAQAAHITNLMDIPTVSASKFLKTEKLLGDVWMNHLTEVIKKNGEQEKAIAIEKNRVDENGIPHVTVYVDGGWPKRSYGHNYSSASGMACIIGKESKKCLFIGIKNKYCYHCHIYEKETKPVPEHTCFKNYEGPSTGMESAILVEGFQRSQEMHGVKYLNFVGDGDSSVFAQLREKVSYGMQIKKIECKNHVIKNYTGALYKILSNTKLPLAGRKILKPKLQKLTVVARKIIIEADRKSLREDLKNGPSHVFGCHKDCKPYYCRFCNNSDETDTDSLQDLKTKTPTVWALICAANEAIMSKCHRLSNDTTNVVENFMSVLSKFICGKRLNLHKGGSYQRRKEKSHSRRKKCTRRRLFAHKTKPDKHYGPKAQEANEPIIESDLKDACLSKLQDFQKTDNEINEIELLTIGQHDNDNYNTYRADRLTASQFGTVNKSKADAGITLTKCMALPWQHVCDFTPIDTLRTYSTNKIIYHKEATYTQNELTQNTEKQPTLSEPLDINWPLIDPTVLSHELIVEHVPQDDLAGLSGNRIVDLAHVLQWAFKIERHRSQCGGSSIVYVGELKDGFNSIFTFKCSMCGKEFRNSNEDVQKFNKAFVWGTLTAGSYYAQAAHITNLMDIPTVSASKFLKTEKLLGDVWMNHLTEVIKKNGEQEKAIAIEKNRVDENGIPHVTVYVYGGWPKRSYGHNYSSASGMACIIGKESKKCLFIGIKNKYCYHCHIYEKETKPVPEHTCFKNYERPSTGMESAILVEGFQRSQEMHGVKYLNFVGDGDSSVFAQLREKVSYGMQIKKIECKNHVIKNYTGALYKILSNTKLPLAGRKILKPKLQKLTVVARKIIIEADRKSLREDLKNGPSHVFGCHKDCKPYYCRFCNNSDETDTDSLQDLKTKTPTVWALICAANEAIMSKCHRLSNDTTNVVENFMSVLSKFICGKSTPIDTLRTYSTNKIIYHKEATYTQNELTQNTEKQPTLSEPLDINWPLIDPTVLSHELIVEHVPQDDLAGLSGNRIVDLAHVLQWAFKIERHRSQCGGSSIVYVGELKDGFNSIFTFKCSDVWMNHLTEVIKKNGEQEKAIAIEKNRVDENGIPHVTVYVDGGWPKRSYGHNYSSASGMACIIGKESKKCLFIGIKNKYCYHCHIYEKETKPVPEHTCFKNYEGPSTGMESAILVEGFQRSQEMHGVKYLNFVGDVDSSVFAQLREKVSYGMQIKKIECKNHVIKNYTGALYKILSNTKLPLAGRKILKPKLQKLTVVARKIIIEADRKSLREDLKNGPSHVFGCHKDCKPYYCRFCNNSDETDTDSLQDLKTKTPTVWALICAANEAIMSKCHRLSNDTTNVVENFMSVLSKFICGKRLNLHKGGSYQRRKEKSHSRRKKCTRRRLFAHKTKPDKHYGPKAPEANKPIIESDLKDACLSKLQDFQKTDNEINEIELLTIGQHDNDNYNTYRADRLTASQFGTICKRKATTPCHNHVKSILYKSNVLTSDMAYGQRNESVARTLFIEKMKKAVRPAGLFIDKEFGFLGASPDGVIEEEKSILEIKCFPSLARKGLDISSAAKAGKNFPLCVAGDGSLQMNKKHNFYYQIQGQLRISSMMKCYFVGYISPTQEITIIEIERDEVFITNMLPKLVTFYKNFILPEVVLRRVRNNQKCLEISFCTPIDTLRTYSTNKIIYHKEATYTQNELTQNTEKQPTLSEPLDINWPLIDPTVLSHELIVEHVPQDDLAGLSGNRIVDLAHVLQWAFKIERHRSQCGGSSIVYVGELKDGFNSIFTFKCSMCGKEFRNSNEDVQKFNKAFVWGTLTAGSYYAQAAHITNLMDIPTVSASKFLKTEKLLGDVWMNHLTEVIKKNGEQEKAIAIEKNRVDENGIPHVTVYVDGGWPKRSYGHNYSSASGMACIIGKESKKCLFIGIKNKYCYHCHIYEKETKPVPEHTCFKNYEGPSTGMESAILVEGFQRSQEMHGVKYLNFVGDGDSSVFAQLREKVSYGMQIKKIECKNHVIKNYTGALYKILSNTKLPLAGRKILKPKLQKLTVVARKIIIEADRKSLREDLKNGPSHVFGCHKDCKPYYCRFCNNSDETDTDSLQDLKTKTPTVWALICAANEAIMSKCHRLSNDTTNVVENFMSVLSKFICGKRLNLHKGGSYQRRKEKSHSRRKKCTRRRLFAHKTKPDKHYGPKAQEANEPIIESDLKDACFSKLQDFQKTDNEINEIELLTIGQHDNDNYNTYRADRLTASQFGTICKRKATTPCHNHVKSILYKSNVLTSDMAYGQRNESVARTLFIEKMKKAVRPAGLFIDKEFGFLGASPDG</sequence>
<dbReference type="Pfam" id="PF01771">
    <property type="entry name" value="Viral_alk_exo"/>
    <property type="match status" value="1"/>
</dbReference>
<evidence type="ECO:0000256" key="1">
    <source>
        <dbReference type="ARBA" id="ARBA00022722"/>
    </source>
</evidence>
<dbReference type="GO" id="GO:0004519">
    <property type="term" value="F:endonuclease activity"/>
    <property type="evidence" value="ECO:0007669"/>
    <property type="project" value="UniProtKB-KW"/>
</dbReference>
<comment type="caution">
    <text evidence="7">The sequence shown here is derived from an EMBL/GenBank/DDBJ whole genome shotgun (WGS) entry which is preliminary data.</text>
</comment>
<evidence type="ECO:0000256" key="2">
    <source>
        <dbReference type="ARBA" id="ARBA00022759"/>
    </source>
</evidence>
<protein>
    <submittedName>
        <fullName evidence="7">Uncharacterized protein</fullName>
    </submittedName>
</protein>
<dbReference type="CDD" id="cd22343">
    <property type="entry name" value="PDDEXK_lambda_exonuclease-like"/>
    <property type="match status" value="1"/>
</dbReference>
<keyword evidence="1" id="KW-0540">Nuclease</keyword>
<feature type="domain" description="YqaJ viral recombinase" evidence="5">
    <location>
        <begin position="1604"/>
        <end position="1752"/>
    </location>
</feature>
<dbReference type="SUPFAM" id="SSF52980">
    <property type="entry name" value="Restriction endonuclease-like"/>
    <property type="match status" value="2"/>
</dbReference>
<dbReference type="InterPro" id="IPR019080">
    <property type="entry name" value="YqaJ_viral_recombinase"/>
</dbReference>
<gene>
    <name evidence="7" type="ORF">OBRU01_03578</name>
</gene>
<keyword evidence="4" id="KW-0269">Exonuclease</keyword>
<evidence type="ECO:0000259" key="5">
    <source>
        <dbReference type="Pfam" id="PF09588"/>
    </source>
</evidence>
<feature type="domain" description="Mutator-like transposase" evidence="6">
    <location>
        <begin position="1889"/>
        <end position="2229"/>
    </location>
</feature>
<keyword evidence="3" id="KW-0378">Hydrolase</keyword>
<dbReference type="InterPro" id="IPR049012">
    <property type="entry name" value="Mutator_transp_dom"/>
</dbReference>
<dbReference type="EMBL" id="JTDY01000372">
    <property type="protein sequence ID" value="KOB77488.1"/>
    <property type="molecule type" value="Genomic_DNA"/>
</dbReference>
<dbReference type="InterPro" id="IPR034720">
    <property type="entry name" value="Viral_alk_exo"/>
</dbReference>
<keyword evidence="2" id="KW-0255">Endonuclease</keyword>
<evidence type="ECO:0000259" key="6">
    <source>
        <dbReference type="Pfam" id="PF20700"/>
    </source>
</evidence>
<feature type="non-terminal residue" evidence="7">
    <location>
        <position position="2468"/>
    </location>
</feature>
<feature type="domain" description="Mutator-like transposase" evidence="6">
    <location>
        <begin position="692"/>
        <end position="1032"/>
    </location>
</feature>
<evidence type="ECO:0000313" key="7">
    <source>
        <dbReference type="EMBL" id="KOB77488.1"/>
    </source>
</evidence>
<evidence type="ECO:0000256" key="3">
    <source>
        <dbReference type="ARBA" id="ARBA00022801"/>
    </source>
</evidence>
<evidence type="ECO:0000256" key="4">
    <source>
        <dbReference type="ARBA" id="ARBA00022839"/>
    </source>
</evidence>
<dbReference type="Proteomes" id="UP000037510">
    <property type="component" value="Unassembled WGS sequence"/>
</dbReference>
<accession>A0A0L7LPN7</accession>
<dbReference type="GO" id="GO:0004527">
    <property type="term" value="F:exonuclease activity"/>
    <property type="evidence" value="ECO:0007669"/>
    <property type="project" value="UniProtKB-KW"/>
</dbReference>
<dbReference type="GO" id="GO:0006281">
    <property type="term" value="P:DNA repair"/>
    <property type="evidence" value="ECO:0007669"/>
    <property type="project" value="UniProtKB-ARBA"/>
</dbReference>
<evidence type="ECO:0000313" key="8">
    <source>
        <dbReference type="Proteomes" id="UP000037510"/>
    </source>
</evidence>
<dbReference type="PANTHER" id="PTHR46609:SF8">
    <property type="entry name" value="YQAJ VIRAL RECOMBINASE DOMAIN-CONTAINING PROTEIN"/>
    <property type="match status" value="1"/>
</dbReference>
<dbReference type="Pfam" id="PF20700">
    <property type="entry name" value="Mutator"/>
    <property type="match status" value="4"/>
</dbReference>
<keyword evidence="8" id="KW-1185">Reference proteome</keyword>
<dbReference type="Pfam" id="PF09588">
    <property type="entry name" value="YqaJ"/>
    <property type="match status" value="1"/>
</dbReference>
<dbReference type="InterPro" id="IPR051703">
    <property type="entry name" value="NF-kappa-B_Signaling_Reg"/>
</dbReference>
<dbReference type="Gene3D" id="3.90.320.10">
    <property type="match status" value="2"/>
</dbReference>
<proteinExistence type="predicted"/>